<sequence length="201" mass="22224">MPCREHRHSPAVCRVPPHARPPPHHIWFFHAGSRALLARRLGANKSRLSRRRKTYVAARKSVPHLFMLSNSASLSLNTEASVRVRQASGSREAPTCGGHSTHPPRSSSESSSRGPRRLTFSSSSVLDLVTVLTPRPSYNHRVPPLQSAQPPQAPPTVLTPLLSSLRNLSFSNFLGFVFPPAMLLFSHNKTQNISFLFVTNV</sequence>
<protein>
    <submittedName>
        <fullName evidence="2">Uncharacterized protein</fullName>
    </submittedName>
</protein>
<feature type="compositionally biased region" description="Low complexity" evidence="1">
    <location>
        <begin position="103"/>
        <end position="118"/>
    </location>
</feature>
<evidence type="ECO:0000313" key="2">
    <source>
        <dbReference type="EMBL" id="MPC53739.1"/>
    </source>
</evidence>
<evidence type="ECO:0000256" key="1">
    <source>
        <dbReference type="SAM" id="MobiDB-lite"/>
    </source>
</evidence>
<feature type="region of interest" description="Disordered" evidence="1">
    <location>
        <begin position="83"/>
        <end position="118"/>
    </location>
</feature>
<dbReference type="AlphaFoldDB" id="A0A5B7G801"/>
<dbReference type="Proteomes" id="UP000324222">
    <property type="component" value="Unassembled WGS sequence"/>
</dbReference>
<keyword evidence="3" id="KW-1185">Reference proteome</keyword>
<dbReference type="EMBL" id="VSRR010011849">
    <property type="protein sequence ID" value="MPC53739.1"/>
    <property type="molecule type" value="Genomic_DNA"/>
</dbReference>
<comment type="caution">
    <text evidence="2">The sequence shown here is derived from an EMBL/GenBank/DDBJ whole genome shotgun (WGS) entry which is preliminary data.</text>
</comment>
<evidence type="ECO:0000313" key="3">
    <source>
        <dbReference type="Proteomes" id="UP000324222"/>
    </source>
</evidence>
<accession>A0A5B7G801</accession>
<name>A0A5B7G801_PORTR</name>
<organism evidence="2 3">
    <name type="scientific">Portunus trituberculatus</name>
    <name type="common">Swimming crab</name>
    <name type="synonym">Neptunus trituberculatus</name>
    <dbReference type="NCBI Taxonomy" id="210409"/>
    <lineage>
        <taxon>Eukaryota</taxon>
        <taxon>Metazoa</taxon>
        <taxon>Ecdysozoa</taxon>
        <taxon>Arthropoda</taxon>
        <taxon>Crustacea</taxon>
        <taxon>Multicrustacea</taxon>
        <taxon>Malacostraca</taxon>
        <taxon>Eumalacostraca</taxon>
        <taxon>Eucarida</taxon>
        <taxon>Decapoda</taxon>
        <taxon>Pleocyemata</taxon>
        <taxon>Brachyura</taxon>
        <taxon>Eubrachyura</taxon>
        <taxon>Portunoidea</taxon>
        <taxon>Portunidae</taxon>
        <taxon>Portuninae</taxon>
        <taxon>Portunus</taxon>
    </lineage>
</organism>
<gene>
    <name evidence="2" type="ORF">E2C01_047637</name>
</gene>
<reference evidence="2 3" key="1">
    <citation type="submission" date="2019-05" db="EMBL/GenBank/DDBJ databases">
        <title>Another draft genome of Portunus trituberculatus and its Hox gene families provides insights of decapod evolution.</title>
        <authorList>
            <person name="Jeong J.-H."/>
            <person name="Song I."/>
            <person name="Kim S."/>
            <person name="Choi T."/>
            <person name="Kim D."/>
            <person name="Ryu S."/>
            <person name="Kim W."/>
        </authorList>
    </citation>
    <scope>NUCLEOTIDE SEQUENCE [LARGE SCALE GENOMIC DNA]</scope>
    <source>
        <tissue evidence="2">Muscle</tissue>
    </source>
</reference>
<proteinExistence type="predicted"/>